<evidence type="ECO:0000313" key="2">
    <source>
        <dbReference type="Proteomes" id="UP000027138"/>
    </source>
</evidence>
<dbReference type="Proteomes" id="UP000027138">
    <property type="component" value="Unassembled WGS sequence"/>
</dbReference>
<name>A0A067L286_JATCU</name>
<accession>A0A067L286</accession>
<keyword evidence="2" id="KW-1185">Reference proteome</keyword>
<dbReference type="AlphaFoldDB" id="A0A067L286"/>
<sequence>MMWQLSCNKLLDYLPSNPFVTDKFRDRVRPSLKSVPSCVSTCVDWGGLAIKESSTLVALTPCKVCMQAGYCAVGHNWSRAGPLP</sequence>
<organism evidence="1 2">
    <name type="scientific">Jatropha curcas</name>
    <name type="common">Barbados nut</name>
    <dbReference type="NCBI Taxonomy" id="180498"/>
    <lineage>
        <taxon>Eukaryota</taxon>
        <taxon>Viridiplantae</taxon>
        <taxon>Streptophyta</taxon>
        <taxon>Embryophyta</taxon>
        <taxon>Tracheophyta</taxon>
        <taxon>Spermatophyta</taxon>
        <taxon>Magnoliopsida</taxon>
        <taxon>eudicotyledons</taxon>
        <taxon>Gunneridae</taxon>
        <taxon>Pentapetalae</taxon>
        <taxon>rosids</taxon>
        <taxon>fabids</taxon>
        <taxon>Malpighiales</taxon>
        <taxon>Euphorbiaceae</taxon>
        <taxon>Crotonoideae</taxon>
        <taxon>Jatropheae</taxon>
        <taxon>Jatropha</taxon>
    </lineage>
</organism>
<evidence type="ECO:0000313" key="1">
    <source>
        <dbReference type="EMBL" id="KDP42547.1"/>
    </source>
</evidence>
<gene>
    <name evidence="1" type="ORF">JCGZ_24321</name>
</gene>
<dbReference type="EMBL" id="KK914294">
    <property type="protein sequence ID" value="KDP42547.1"/>
    <property type="molecule type" value="Genomic_DNA"/>
</dbReference>
<reference evidence="1 2" key="1">
    <citation type="journal article" date="2014" name="PLoS ONE">
        <title>Global Analysis of Gene Expression Profiles in Physic Nut (Jatropha curcas L.) Seedlings Exposed to Salt Stress.</title>
        <authorList>
            <person name="Zhang L."/>
            <person name="Zhang C."/>
            <person name="Wu P."/>
            <person name="Chen Y."/>
            <person name="Li M."/>
            <person name="Jiang H."/>
            <person name="Wu G."/>
        </authorList>
    </citation>
    <scope>NUCLEOTIDE SEQUENCE [LARGE SCALE GENOMIC DNA]</scope>
    <source>
        <strain evidence="2">cv. GZQX0401</strain>
        <tissue evidence="1">Young leaves</tissue>
    </source>
</reference>
<protein>
    <submittedName>
        <fullName evidence="1">Uncharacterized protein</fullName>
    </submittedName>
</protein>
<proteinExistence type="predicted"/>